<gene>
    <name evidence="2" type="ORF">N0A02_21730</name>
</gene>
<keyword evidence="3" id="KW-1185">Reference proteome</keyword>
<dbReference type="EMBL" id="JAOALG010000002">
    <property type="protein sequence ID" value="MEQ5842064.1"/>
    <property type="molecule type" value="Genomic_DNA"/>
</dbReference>
<proteinExistence type="predicted"/>
<reference evidence="2 3" key="1">
    <citation type="journal article" date="2024" name="Chem. Sci.">
        <title>Discovery of a lagriamide polyketide by integrated genome mining, isotopic labeling, and untargeted metabolomics.</title>
        <authorList>
            <person name="Fergusson C.H."/>
            <person name="Saulog J."/>
            <person name="Paulo B.S."/>
            <person name="Wilson D.M."/>
            <person name="Liu D.Y."/>
            <person name="Morehouse N.J."/>
            <person name="Waterworth S."/>
            <person name="Barkei J."/>
            <person name="Gray C.A."/>
            <person name="Kwan J.C."/>
            <person name="Eustaquio A.S."/>
            <person name="Linington R.G."/>
        </authorList>
    </citation>
    <scope>NUCLEOTIDE SEQUENCE [LARGE SCALE GENOMIC DNA]</scope>
    <source>
        <strain evidence="2 3">RL17-338-BIF-B</strain>
    </source>
</reference>
<evidence type="ECO:0000259" key="1">
    <source>
        <dbReference type="Pfam" id="PF00144"/>
    </source>
</evidence>
<dbReference type="Pfam" id="PF00144">
    <property type="entry name" value="Beta-lactamase"/>
    <property type="match status" value="1"/>
</dbReference>
<organism evidence="2 3">
    <name type="scientific">Paraburkholderia acidicola</name>
    <dbReference type="NCBI Taxonomy" id="1912599"/>
    <lineage>
        <taxon>Bacteria</taxon>
        <taxon>Pseudomonadati</taxon>
        <taxon>Pseudomonadota</taxon>
        <taxon>Betaproteobacteria</taxon>
        <taxon>Burkholderiales</taxon>
        <taxon>Burkholderiaceae</taxon>
        <taxon>Paraburkholderia</taxon>
    </lineage>
</organism>
<dbReference type="InterPro" id="IPR001466">
    <property type="entry name" value="Beta-lactam-related"/>
</dbReference>
<comment type="caution">
    <text evidence="2">The sequence shown here is derived from an EMBL/GenBank/DDBJ whole genome shotgun (WGS) entry which is preliminary data.</text>
</comment>
<dbReference type="InterPro" id="IPR012338">
    <property type="entry name" value="Beta-lactam/transpept-like"/>
</dbReference>
<accession>A0ABV1LRW3</accession>
<dbReference type="Proteomes" id="UP001469089">
    <property type="component" value="Unassembled WGS sequence"/>
</dbReference>
<evidence type="ECO:0000313" key="3">
    <source>
        <dbReference type="Proteomes" id="UP001469089"/>
    </source>
</evidence>
<dbReference type="PANTHER" id="PTHR43283">
    <property type="entry name" value="BETA-LACTAMASE-RELATED"/>
    <property type="match status" value="1"/>
</dbReference>
<dbReference type="InterPro" id="IPR050789">
    <property type="entry name" value="Diverse_Enzym_Activities"/>
</dbReference>
<dbReference type="Gene3D" id="3.40.710.10">
    <property type="entry name" value="DD-peptidase/beta-lactamase superfamily"/>
    <property type="match status" value="1"/>
</dbReference>
<dbReference type="PANTHER" id="PTHR43283:SF7">
    <property type="entry name" value="BETA-LACTAMASE-RELATED DOMAIN-CONTAINING PROTEIN"/>
    <property type="match status" value="1"/>
</dbReference>
<evidence type="ECO:0000313" key="2">
    <source>
        <dbReference type="EMBL" id="MEQ5842064.1"/>
    </source>
</evidence>
<feature type="domain" description="Beta-lactamase-related" evidence="1">
    <location>
        <begin position="46"/>
        <end position="297"/>
    </location>
</feature>
<name>A0ABV1LRW3_9BURK</name>
<dbReference type="SUPFAM" id="SSF56601">
    <property type="entry name" value="beta-lactamase/transpeptidase-like"/>
    <property type="match status" value="1"/>
</dbReference>
<dbReference type="RefSeq" id="WP_349543992.1">
    <property type="nucleotide sequence ID" value="NZ_JAOALG010000002.1"/>
</dbReference>
<sequence length="505" mass="56065">MPDPSADRDTKSDGLTRAYPSVAGVDPDAVIAFLNDVEAAQLDLHSLMLYRNGHVVAEAWRWPYRADRLRNLHSVAKSFTACAIGLALDEGRFGLDDKVVSFFPEMLPDVVSDGLAAMTVEDLLTMRVGHASETSGAAWRTLETSWIAEFLKIPIVERPGEVFLYTSAASYMLSAILSRTTGETLHDYLKPRLFEPLGIEGETWDIGTDNINPGGNGLSTKTVDLLKLGMLHLQNGVWEGRRVLPESWVSAATRAHDVSGRYGYHWWVHENRIYSAIGVFVQMVTVFPEQNAVLAVTGAIKGSSKLLPHIWRHFPAAFGAALPIDATGSTATAADARLSAKLAGWQREDAPVAWKLPYLHVRGATDDHTDEPSKFGTRRFTMQPNAQGIRELQLDLDATECRFCLTDADGEHVIVAGMDRWIESGNQMPGQDLHHSYRLVGSPVVARACWLDRSRLQMTWIFAETAFRDTVTCEFRERQIVYRREVNINSGALRYDDVIGTLAEP</sequence>
<protein>
    <submittedName>
        <fullName evidence="2">Beta-lactamase family protein</fullName>
    </submittedName>
</protein>